<dbReference type="SUPFAM" id="SSF50978">
    <property type="entry name" value="WD40 repeat-like"/>
    <property type="match status" value="1"/>
</dbReference>
<evidence type="ECO:0000256" key="1">
    <source>
        <dbReference type="ARBA" id="ARBA00002889"/>
    </source>
</evidence>
<comment type="caution">
    <text evidence="6">The sequence shown here is derived from an EMBL/GenBank/DDBJ whole genome shotgun (WGS) entry which is preliminary data.</text>
</comment>
<organism evidence="6 7">
    <name type="scientific">Trichomonascus ciferrii</name>
    <dbReference type="NCBI Taxonomy" id="44093"/>
    <lineage>
        <taxon>Eukaryota</taxon>
        <taxon>Fungi</taxon>
        <taxon>Dikarya</taxon>
        <taxon>Ascomycota</taxon>
        <taxon>Saccharomycotina</taxon>
        <taxon>Dipodascomycetes</taxon>
        <taxon>Dipodascales</taxon>
        <taxon>Trichomonascaceae</taxon>
        <taxon>Trichomonascus</taxon>
        <taxon>Trichomonascus ciferrii complex</taxon>
    </lineage>
</organism>
<proteinExistence type="inferred from homology"/>
<feature type="region of interest" description="Disordered" evidence="5">
    <location>
        <begin position="299"/>
        <end position="322"/>
    </location>
</feature>
<evidence type="ECO:0000313" key="7">
    <source>
        <dbReference type="Proteomes" id="UP000761534"/>
    </source>
</evidence>
<dbReference type="EMBL" id="SWFS01000123">
    <property type="protein sequence ID" value="KAA8916085.1"/>
    <property type="molecule type" value="Genomic_DNA"/>
</dbReference>
<dbReference type="InterPro" id="IPR036322">
    <property type="entry name" value="WD40_repeat_dom_sf"/>
</dbReference>
<evidence type="ECO:0000256" key="4">
    <source>
        <dbReference type="ARBA" id="ARBA00014234"/>
    </source>
</evidence>
<dbReference type="Proteomes" id="UP000761534">
    <property type="component" value="Unassembled WGS sequence"/>
</dbReference>
<evidence type="ECO:0000256" key="2">
    <source>
        <dbReference type="ARBA" id="ARBA00007861"/>
    </source>
</evidence>
<reference evidence="6" key="1">
    <citation type="journal article" date="2019" name="G3 (Bethesda)">
        <title>Genome Assemblies of Two Rare Opportunistic Yeast Pathogens: Diutina rugosa (syn. Candida rugosa) and Trichomonascus ciferrii (syn. Candida ciferrii).</title>
        <authorList>
            <person name="Mixao V."/>
            <person name="Saus E."/>
            <person name="Hansen A.P."/>
            <person name="Lass-Florl C."/>
            <person name="Gabaldon T."/>
        </authorList>
    </citation>
    <scope>NUCLEOTIDE SEQUENCE</scope>
    <source>
        <strain evidence="6">CBS 4856</strain>
    </source>
</reference>
<sequence length="322" mass="36048">MKVLVAAEDTGGIKGRTKAIEKLKVIEEGKKMIACRRGGIVEMYDLEGSKCEKINSWNLGKDPVVGLVYEDGYIIVCSNTGAVSRITAADGEVSEVEIERDGKELSCFVQSPFDKDTYAIGGKDYDVELVKVDFEKKKVEKSFKGKNVKNDRLNMTVPIWITNVHFLSTTRFITTTGYGQIRIYDITKGRRPTDNIKVSERSIKPLVAGSPDNVVFADNHSNVNQFSIKQLKLGGKYHGFTGAAQALHSTSTLLAAGGLDRYLRVFNLTTREQVAKVFIGTHVVDLCILDDKDELEKRKKEEVEDDDEMWKELNQKSKKLKK</sequence>
<comment type="subunit">
    <text evidence="3">Component of the pre-66S ribosomal particle.</text>
</comment>
<dbReference type="GO" id="GO:0005730">
    <property type="term" value="C:nucleolus"/>
    <property type="evidence" value="ECO:0007669"/>
    <property type="project" value="InterPro"/>
</dbReference>
<dbReference type="AlphaFoldDB" id="A0A642VC87"/>
<dbReference type="InterPro" id="IPR015943">
    <property type="entry name" value="WD40/YVTN_repeat-like_dom_sf"/>
</dbReference>
<dbReference type="GO" id="GO:0042273">
    <property type="term" value="P:ribosomal large subunit biogenesis"/>
    <property type="evidence" value="ECO:0007669"/>
    <property type="project" value="InterPro"/>
</dbReference>
<evidence type="ECO:0000256" key="3">
    <source>
        <dbReference type="ARBA" id="ARBA00011187"/>
    </source>
</evidence>
<dbReference type="PANTHER" id="PTHR16038">
    <property type="entry name" value="NOP SEVEN ASSOCIATED PROTEIN 1"/>
    <property type="match status" value="1"/>
</dbReference>
<evidence type="ECO:0000256" key="5">
    <source>
        <dbReference type="SAM" id="MobiDB-lite"/>
    </source>
</evidence>
<name>A0A642VC87_9ASCO</name>
<comment type="similarity">
    <text evidence="2">Belongs to the NSA1 family.</text>
</comment>
<dbReference type="InterPro" id="IPR037379">
    <property type="entry name" value="WDR74/Nsa1"/>
</dbReference>
<accession>A0A642VC87</accession>
<dbReference type="GO" id="GO:0030687">
    <property type="term" value="C:preribosome, large subunit precursor"/>
    <property type="evidence" value="ECO:0007669"/>
    <property type="project" value="TreeGrafter"/>
</dbReference>
<comment type="function">
    <text evidence="1">Involved in the biogenesis of the 60S ribosomal subunit.</text>
</comment>
<dbReference type="VEuPathDB" id="FungiDB:TRICI_001736"/>
<dbReference type="Gene3D" id="2.130.10.10">
    <property type="entry name" value="YVTN repeat-like/Quinoprotein amine dehydrogenase"/>
    <property type="match status" value="2"/>
</dbReference>
<keyword evidence="7" id="KW-1185">Reference proteome</keyword>
<dbReference type="OrthoDB" id="18388at2759"/>
<gene>
    <name evidence="6" type="ORF">TRICI_001736</name>
</gene>
<protein>
    <recommendedName>
        <fullName evidence="4">Ribosome biogenesis protein NSA1</fullName>
    </recommendedName>
</protein>
<evidence type="ECO:0000313" key="6">
    <source>
        <dbReference type="EMBL" id="KAA8916085.1"/>
    </source>
</evidence>
<dbReference type="PANTHER" id="PTHR16038:SF4">
    <property type="entry name" value="WD REPEAT-CONTAINING PROTEIN 74"/>
    <property type="match status" value="1"/>
</dbReference>